<evidence type="ECO:0000313" key="2">
    <source>
        <dbReference type="Proteomes" id="UP000826271"/>
    </source>
</evidence>
<reference evidence="1" key="1">
    <citation type="submission" date="2019-10" db="EMBL/GenBank/DDBJ databases">
        <authorList>
            <person name="Zhang R."/>
            <person name="Pan Y."/>
            <person name="Wang J."/>
            <person name="Ma R."/>
            <person name="Yu S."/>
        </authorList>
    </citation>
    <scope>NUCLEOTIDE SEQUENCE</scope>
    <source>
        <strain evidence="1">LA-IB0</strain>
        <tissue evidence="1">Leaf</tissue>
    </source>
</reference>
<accession>A0AAV6XJ89</accession>
<dbReference type="AlphaFoldDB" id="A0AAV6XJ89"/>
<organism evidence="1 2">
    <name type="scientific">Buddleja alternifolia</name>
    <dbReference type="NCBI Taxonomy" id="168488"/>
    <lineage>
        <taxon>Eukaryota</taxon>
        <taxon>Viridiplantae</taxon>
        <taxon>Streptophyta</taxon>
        <taxon>Embryophyta</taxon>
        <taxon>Tracheophyta</taxon>
        <taxon>Spermatophyta</taxon>
        <taxon>Magnoliopsida</taxon>
        <taxon>eudicotyledons</taxon>
        <taxon>Gunneridae</taxon>
        <taxon>Pentapetalae</taxon>
        <taxon>asterids</taxon>
        <taxon>lamiids</taxon>
        <taxon>Lamiales</taxon>
        <taxon>Scrophulariaceae</taxon>
        <taxon>Buddlejeae</taxon>
        <taxon>Buddleja</taxon>
    </lineage>
</organism>
<comment type="caution">
    <text evidence="1">The sequence shown here is derived from an EMBL/GenBank/DDBJ whole genome shotgun (WGS) entry which is preliminary data.</text>
</comment>
<gene>
    <name evidence="1" type="ORF">BUALT_Bualt07G0155400</name>
</gene>
<dbReference type="EMBL" id="WHWC01000007">
    <property type="protein sequence ID" value="KAG8380072.1"/>
    <property type="molecule type" value="Genomic_DNA"/>
</dbReference>
<sequence length="85" mass="10033">MAEIVIILTLDKTIIELNIDNWMVDELGCTDLFNQQLPTMPWNSLMERMMKELHAQGKTIEDIKKVLRRIPYILGLFLQFKKPML</sequence>
<dbReference type="GO" id="GO:0016791">
    <property type="term" value="F:phosphatase activity"/>
    <property type="evidence" value="ECO:0007669"/>
    <property type="project" value="InterPro"/>
</dbReference>
<dbReference type="Pfam" id="PF06888">
    <property type="entry name" value="Put_Phosphatase"/>
    <property type="match status" value="1"/>
</dbReference>
<name>A0AAV6XJ89_9LAMI</name>
<dbReference type="Proteomes" id="UP000826271">
    <property type="component" value="Unassembled WGS sequence"/>
</dbReference>
<dbReference type="PANTHER" id="PTHR20889">
    <property type="entry name" value="PHOSPHATASE, ORPHAN 1, 2"/>
    <property type="match status" value="1"/>
</dbReference>
<proteinExistence type="predicted"/>
<protein>
    <submittedName>
        <fullName evidence="1">Uncharacterized protein</fullName>
    </submittedName>
</protein>
<keyword evidence="2" id="KW-1185">Reference proteome</keyword>
<dbReference type="PANTHER" id="PTHR20889:SF12">
    <property type="entry name" value="LP01149P"/>
    <property type="match status" value="1"/>
</dbReference>
<dbReference type="InterPro" id="IPR016965">
    <property type="entry name" value="Pase_PHOSPHO-typ"/>
</dbReference>
<evidence type="ECO:0000313" key="1">
    <source>
        <dbReference type="EMBL" id="KAG8380072.1"/>
    </source>
</evidence>